<gene>
    <name evidence="3" type="ORF">FJZ47_12345</name>
</gene>
<proteinExistence type="inferred from homology"/>
<dbReference type="Pfam" id="PF07978">
    <property type="entry name" value="NIPSNAP"/>
    <property type="match status" value="1"/>
</dbReference>
<dbReference type="Proteomes" id="UP000712673">
    <property type="component" value="Unassembled WGS sequence"/>
</dbReference>
<name>A0A938B165_UNCTE</name>
<dbReference type="EMBL" id="VGLS01000356">
    <property type="protein sequence ID" value="MBM3224577.1"/>
    <property type="molecule type" value="Genomic_DNA"/>
</dbReference>
<protein>
    <submittedName>
        <fullName evidence="3">NIPSNAP family protein</fullName>
    </submittedName>
</protein>
<comment type="caution">
    <text evidence="3">The sequence shown here is derived from an EMBL/GenBank/DDBJ whole genome shotgun (WGS) entry which is preliminary data.</text>
</comment>
<dbReference type="InterPro" id="IPR051557">
    <property type="entry name" value="NipSnap_domain"/>
</dbReference>
<evidence type="ECO:0000259" key="2">
    <source>
        <dbReference type="Pfam" id="PF07978"/>
    </source>
</evidence>
<dbReference type="SUPFAM" id="SSF54909">
    <property type="entry name" value="Dimeric alpha+beta barrel"/>
    <property type="match status" value="1"/>
</dbReference>
<comment type="similarity">
    <text evidence="1">Belongs to the NipSnap family.</text>
</comment>
<accession>A0A938B165</accession>
<sequence>MIVYEMRTYTLQVGKMPEAVRLYTQFGYPALQQGGHDKKLIGYFQADTGTINQLVHLWKFDDDADRRAHWAAVYSNKAFMEDFAAYFRPLVLSQEVKLMTAAPWGPHP</sequence>
<dbReference type="InterPro" id="IPR012577">
    <property type="entry name" value="NIPSNAP"/>
</dbReference>
<dbReference type="Gene3D" id="3.30.70.100">
    <property type="match status" value="1"/>
</dbReference>
<reference evidence="3" key="1">
    <citation type="submission" date="2019-03" db="EMBL/GenBank/DDBJ databases">
        <title>Lake Tanganyika Metagenome-Assembled Genomes (MAGs).</title>
        <authorList>
            <person name="Tran P."/>
        </authorList>
    </citation>
    <scope>NUCLEOTIDE SEQUENCE</scope>
    <source>
        <strain evidence="3">K_DeepCast_65m_m2_066</strain>
    </source>
</reference>
<feature type="domain" description="NIPSNAP" evidence="2">
    <location>
        <begin position="4"/>
        <end position="106"/>
    </location>
</feature>
<dbReference type="PANTHER" id="PTHR21017">
    <property type="entry name" value="NIPSNAP-RELATED"/>
    <property type="match status" value="1"/>
</dbReference>
<organism evidence="3 4">
    <name type="scientific">Tectimicrobiota bacterium</name>
    <dbReference type="NCBI Taxonomy" id="2528274"/>
    <lineage>
        <taxon>Bacteria</taxon>
        <taxon>Pseudomonadati</taxon>
        <taxon>Nitrospinota/Tectimicrobiota group</taxon>
        <taxon>Candidatus Tectimicrobiota</taxon>
    </lineage>
</organism>
<evidence type="ECO:0000256" key="1">
    <source>
        <dbReference type="ARBA" id="ARBA00005291"/>
    </source>
</evidence>
<dbReference type="AlphaFoldDB" id="A0A938B165"/>
<evidence type="ECO:0000313" key="3">
    <source>
        <dbReference type="EMBL" id="MBM3224577.1"/>
    </source>
</evidence>
<dbReference type="InterPro" id="IPR011008">
    <property type="entry name" value="Dimeric_a/b-barrel"/>
</dbReference>
<evidence type="ECO:0000313" key="4">
    <source>
        <dbReference type="Proteomes" id="UP000712673"/>
    </source>
</evidence>
<dbReference type="PANTHER" id="PTHR21017:SF17">
    <property type="entry name" value="PROTEIN NIPSNAP"/>
    <property type="match status" value="1"/>
</dbReference>